<evidence type="ECO:0000256" key="3">
    <source>
        <dbReference type="ARBA" id="ARBA00022448"/>
    </source>
</evidence>
<feature type="transmembrane region" description="Helical" evidence="8">
    <location>
        <begin position="116"/>
        <end position="135"/>
    </location>
</feature>
<comment type="subcellular location">
    <subcellularLocation>
        <location evidence="1">Cell membrane</location>
        <topology evidence="1">Multi-pass membrane protein</topology>
    </subcellularLocation>
</comment>
<accession>A0A839RGE0</accession>
<dbReference type="InterPro" id="IPR038523">
    <property type="entry name" value="AmiSUreI_transpt_sf"/>
</dbReference>
<evidence type="ECO:0000256" key="7">
    <source>
        <dbReference type="ARBA" id="ARBA00023136"/>
    </source>
</evidence>
<evidence type="ECO:0000256" key="1">
    <source>
        <dbReference type="ARBA" id="ARBA00004651"/>
    </source>
</evidence>
<keyword evidence="10" id="KW-1185">Reference proteome</keyword>
<dbReference type="InterPro" id="IPR003211">
    <property type="entry name" value="AmiSUreI_transpt"/>
</dbReference>
<keyword evidence="9" id="KW-0808">Transferase</keyword>
<dbReference type="Pfam" id="PF02293">
    <property type="entry name" value="AmiS_UreI"/>
    <property type="match status" value="1"/>
</dbReference>
<dbReference type="Proteomes" id="UP000567922">
    <property type="component" value="Unassembled WGS sequence"/>
</dbReference>
<dbReference type="EMBL" id="JACHWS010000001">
    <property type="protein sequence ID" value="MBB3035792.1"/>
    <property type="molecule type" value="Genomic_DNA"/>
</dbReference>
<dbReference type="GO" id="GO:0016301">
    <property type="term" value="F:kinase activity"/>
    <property type="evidence" value="ECO:0007669"/>
    <property type="project" value="UniProtKB-KW"/>
</dbReference>
<dbReference type="CDD" id="cd13429">
    <property type="entry name" value="UreI_AmiS_like_2"/>
    <property type="match status" value="1"/>
</dbReference>
<comment type="caution">
    <text evidence="9">The sequence shown here is derived from an EMBL/GenBank/DDBJ whole genome shotgun (WGS) entry which is preliminary data.</text>
</comment>
<name>A0A839RGE0_9ACTN</name>
<dbReference type="AlphaFoldDB" id="A0A839RGE0"/>
<dbReference type="GO" id="GO:0005886">
    <property type="term" value="C:plasma membrane"/>
    <property type="evidence" value="ECO:0007669"/>
    <property type="project" value="UniProtKB-SubCell"/>
</dbReference>
<feature type="transmembrane region" description="Helical" evidence="8">
    <location>
        <begin position="173"/>
        <end position="192"/>
    </location>
</feature>
<keyword evidence="6 8" id="KW-1133">Transmembrane helix</keyword>
<gene>
    <name evidence="9" type="ORF">FHU29_000226</name>
</gene>
<evidence type="ECO:0000256" key="2">
    <source>
        <dbReference type="ARBA" id="ARBA00010068"/>
    </source>
</evidence>
<evidence type="ECO:0000256" key="6">
    <source>
        <dbReference type="ARBA" id="ARBA00022989"/>
    </source>
</evidence>
<sequence>MGNVGLLYVGAVLFVNGLMLLGAVPQRSAAVLNLFVGALQCVLPTVLLIQAAGDTTAILAASGLYLFGFTYLYVGINTLAGLDAQGLGWFSLFVAAAAVIYSALSFTLSADPVFGVIWLAWALLWSLFFLVLGLRRTEFTRFTGWAVVLLSQPTCTIPAFLGLTGNYTPTAAAAWGTAAAFLTLIALAAAIAHHETATSHVGASSRAIHA</sequence>
<evidence type="ECO:0000256" key="5">
    <source>
        <dbReference type="ARBA" id="ARBA00022692"/>
    </source>
</evidence>
<feature type="transmembrane region" description="Helical" evidence="8">
    <location>
        <begin position="31"/>
        <end position="51"/>
    </location>
</feature>
<dbReference type="RefSeq" id="WP_064442500.1">
    <property type="nucleotide sequence ID" value="NZ_BDDI01000027.1"/>
</dbReference>
<evidence type="ECO:0000313" key="10">
    <source>
        <dbReference type="Proteomes" id="UP000567922"/>
    </source>
</evidence>
<comment type="similarity">
    <text evidence="2">Belongs to the AmiS/UreI family.</text>
</comment>
<dbReference type="OrthoDB" id="6636366at2"/>
<evidence type="ECO:0000256" key="4">
    <source>
        <dbReference type="ARBA" id="ARBA00022475"/>
    </source>
</evidence>
<evidence type="ECO:0000256" key="8">
    <source>
        <dbReference type="SAM" id="Phobius"/>
    </source>
</evidence>
<dbReference type="Gene3D" id="1.25.40.600">
    <property type="match status" value="1"/>
</dbReference>
<proteinExistence type="inferred from homology"/>
<reference evidence="9 10" key="1">
    <citation type="submission" date="2020-08" db="EMBL/GenBank/DDBJ databases">
        <title>Sequencing the genomes of 1000 actinobacteria strains.</title>
        <authorList>
            <person name="Klenk H.-P."/>
        </authorList>
    </citation>
    <scope>NUCLEOTIDE SEQUENCE [LARGE SCALE GENOMIC DNA]</scope>
    <source>
        <strain evidence="9 10">DSM 45258</strain>
    </source>
</reference>
<keyword evidence="3" id="KW-0813">Transport</keyword>
<keyword evidence="5 8" id="KW-0812">Transmembrane</keyword>
<keyword evidence="7 8" id="KW-0472">Membrane</keyword>
<protein>
    <submittedName>
        <fullName evidence="9">Signal transduction histidine kinase</fullName>
    </submittedName>
</protein>
<evidence type="ECO:0000313" key="9">
    <source>
        <dbReference type="EMBL" id="MBB3035792.1"/>
    </source>
</evidence>
<feature type="transmembrane region" description="Helical" evidence="8">
    <location>
        <begin position="57"/>
        <end position="74"/>
    </location>
</feature>
<keyword evidence="4" id="KW-1003">Cell membrane</keyword>
<feature type="transmembrane region" description="Helical" evidence="8">
    <location>
        <begin position="86"/>
        <end position="104"/>
    </location>
</feature>
<feature type="transmembrane region" description="Helical" evidence="8">
    <location>
        <begin position="6"/>
        <end position="24"/>
    </location>
</feature>
<feature type="transmembrane region" description="Helical" evidence="8">
    <location>
        <begin position="142"/>
        <end position="161"/>
    </location>
</feature>
<keyword evidence="9" id="KW-0418">Kinase</keyword>
<organism evidence="9 10">
    <name type="scientific">Hoyosella altamirensis</name>
    <dbReference type="NCBI Taxonomy" id="616997"/>
    <lineage>
        <taxon>Bacteria</taxon>
        <taxon>Bacillati</taxon>
        <taxon>Actinomycetota</taxon>
        <taxon>Actinomycetes</taxon>
        <taxon>Mycobacteriales</taxon>
        <taxon>Hoyosellaceae</taxon>
        <taxon>Hoyosella</taxon>
    </lineage>
</organism>